<gene>
    <name evidence="2" type="ORF">EV199_3040</name>
</gene>
<evidence type="ECO:0000256" key="1">
    <source>
        <dbReference type="SAM" id="SignalP"/>
    </source>
</evidence>
<dbReference type="PROSITE" id="PS51257">
    <property type="entry name" value="PROKAR_LIPOPROTEIN"/>
    <property type="match status" value="1"/>
</dbReference>
<evidence type="ECO:0000313" key="2">
    <source>
        <dbReference type="EMBL" id="RZS71139.1"/>
    </source>
</evidence>
<feature type="chain" id="PRO_5020611643" evidence="1">
    <location>
        <begin position="29"/>
        <end position="136"/>
    </location>
</feature>
<keyword evidence="3" id="KW-1185">Reference proteome</keyword>
<dbReference type="Proteomes" id="UP000293874">
    <property type="component" value="Unassembled WGS sequence"/>
</dbReference>
<reference evidence="2 3" key="1">
    <citation type="submission" date="2019-02" db="EMBL/GenBank/DDBJ databases">
        <title>Genomic Encyclopedia of Type Strains, Phase IV (KMG-IV): sequencing the most valuable type-strain genomes for metagenomic binning, comparative biology and taxonomic classification.</title>
        <authorList>
            <person name="Goeker M."/>
        </authorList>
    </citation>
    <scope>NUCLEOTIDE SEQUENCE [LARGE SCALE GENOMIC DNA]</scope>
    <source>
        <strain evidence="2 3">DSM 18116</strain>
    </source>
</reference>
<keyword evidence="1" id="KW-0732">Signal</keyword>
<feature type="signal peptide" evidence="1">
    <location>
        <begin position="1"/>
        <end position="28"/>
    </location>
</feature>
<dbReference type="AlphaFoldDB" id="A0A4Q7MTA6"/>
<evidence type="ECO:0000313" key="3">
    <source>
        <dbReference type="Proteomes" id="UP000293874"/>
    </source>
</evidence>
<comment type="caution">
    <text evidence="2">The sequence shown here is derived from an EMBL/GenBank/DDBJ whole genome shotgun (WGS) entry which is preliminary data.</text>
</comment>
<proteinExistence type="predicted"/>
<dbReference type="OrthoDB" id="674046at2"/>
<dbReference type="EMBL" id="SGXA01000002">
    <property type="protein sequence ID" value="RZS71139.1"/>
    <property type="molecule type" value="Genomic_DNA"/>
</dbReference>
<accession>A0A4Q7MTA6</accession>
<sequence length="136" mass="15585">MNKQYFLSALTVIMIFVAGCSSSKTASAEPPAKWEVLGEKRVNYRMERDVMNISGRDVYKQIRIAVNGGSLNMYRATIYFENGGTQEVDLRKNFRSGSSSRVIDLTGSRRRIDKITFWYDTKNQSRRKAVLTVWGK</sequence>
<dbReference type="RefSeq" id="WP_130541675.1">
    <property type="nucleotide sequence ID" value="NZ_CP042431.1"/>
</dbReference>
<organism evidence="2 3">
    <name type="scientific">Pseudobacter ginsenosidimutans</name>
    <dbReference type="NCBI Taxonomy" id="661488"/>
    <lineage>
        <taxon>Bacteria</taxon>
        <taxon>Pseudomonadati</taxon>
        <taxon>Bacteroidota</taxon>
        <taxon>Chitinophagia</taxon>
        <taxon>Chitinophagales</taxon>
        <taxon>Chitinophagaceae</taxon>
        <taxon>Pseudobacter</taxon>
    </lineage>
</organism>
<name>A0A4Q7MTA6_9BACT</name>
<protein>
    <submittedName>
        <fullName evidence="2">Uncharacterized protein DUF2541</fullName>
    </submittedName>
</protein>